<dbReference type="CDD" id="cd16913">
    <property type="entry name" value="YkuD_like"/>
    <property type="match status" value="1"/>
</dbReference>
<comment type="similarity">
    <text evidence="2">Belongs to the YkuD family.</text>
</comment>
<dbReference type="STRING" id="309801.trd_1960"/>
<keyword evidence="6 7" id="KW-0961">Cell wall biogenesis/degradation</keyword>
<dbReference type="SUPFAM" id="SSF141523">
    <property type="entry name" value="L,D-transpeptidase catalytic domain-like"/>
    <property type="match status" value="1"/>
</dbReference>
<feature type="active site" description="Nucleophile" evidence="7">
    <location>
        <position position="346"/>
    </location>
</feature>
<evidence type="ECO:0000256" key="2">
    <source>
        <dbReference type="ARBA" id="ARBA00005992"/>
    </source>
</evidence>
<dbReference type="InterPro" id="IPR050979">
    <property type="entry name" value="LD-transpeptidase"/>
</dbReference>
<reference evidence="9 10" key="1">
    <citation type="journal article" date="2009" name="PLoS ONE">
        <title>Complete genome sequence of the aerobic CO-oxidizing thermophile Thermomicrobium roseum.</title>
        <authorList>
            <person name="Wu D."/>
            <person name="Raymond J."/>
            <person name="Wu M."/>
            <person name="Chatterji S."/>
            <person name="Ren Q."/>
            <person name="Graham J.E."/>
            <person name="Bryant D.A."/>
            <person name="Robb F."/>
            <person name="Colman A."/>
            <person name="Tallon L.J."/>
            <person name="Badger J.H."/>
            <person name="Madupu R."/>
            <person name="Ward N.L."/>
            <person name="Eisen J.A."/>
        </authorList>
    </citation>
    <scope>NUCLEOTIDE SEQUENCE [LARGE SCALE GENOMIC DNA]</scope>
    <source>
        <strain evidence="10">ATCC 27502 / DSM 5159 / P-2</strain>
    </source>
</reference>
<dbReference type="GO" id="GO:0016740">
    <property type="term" value="F:transferase activity"/>
    <property type="evidence" value="ECO:0007669"/>
    <property type="project" value="UniProtKB-KW"/>
</dbReference>
<dbReference type="InterPro" id="IPR005490">
    <property type="entry name" value="LD_TPept_cat_dom"/>
</dbReference>
<evidence type="ECO:0000256" key="6">
    <source>
        <dbReference type="ARBA" id="ARBA00023316"/>
    </source>
</evidence>
<dbReference type="GO" id="GO:0071972">
    <property type="term" value="F:peptidoglycan L,D-transpeptidase activity"/>
    <property type="evidence" value="ECO:0007669"/>
    <property type="project" value="TreeGrafter"/>
</dbReference>
<dbReference type="PANTHER" id="PTHR30582:SF2">
    <property type="entry name" value="L,D-TRANSPEPTIDASE YCIB-RELATED"/>
    <property type="match status" value="1"/>
</dbReference>
<name>B9L2R7_THERP</name>
<dbReference type="GO" id="GO:0005576">
    <property type="term" value="C:extracellular region"/>
    <property type="evidence" value="ECO:0007669"/>
    <property type="project" value="TreeGrafter"/>
</dbReference>
<keyword evidence="5 7" id="KW-0573">Peptidoglycan synthesis</keyword>
<organism evidence="9 10">
    <name type="scientific">Thermomicrobium roseum (strain ATCC 27502 / DSM 5159 / P-2)</name>
    <dbReference type="NCBI Taxonomy" id="309801"/>
    <lineage>
        <taxon>Bacteria</taxon>
        <taxon>Pseudomonadati</taxon>
        <taxon>Thermomicrobiota</taxon>
        <taxon>Thermomicrobia</taxon>
        <taxon>Thermomicrobiales</taxon>
        <taxon>Thermomicrobiaceae</taxon>
        <taxon>Thermomicrobium</taxon>
    </lineage>
</organism>
<dbReference type="HOGENOM" id="CLU_735080_0_0_0"/>
<evidence type="ECO:0000256" key="1">
    <source>
        <dbReference type="ARBA" id="ARBA00004752"/>
    </source>
</evidence>
<accession>B9L2R7</accession>
<evidence type="ECO:0000256" key="4">
    <source>
        <dbReference type="ARBA" id="ARBA00022960"/>
    </source>
</evidence>
<comment type="pathway">
    <text evidence="1 7">Cell wall biogenesis; peptidoglycan biosynthesis.</text>
</comment>
<dbReference type="eggNOG" id="COG5479">
    <property type="taxonomic scope" value="Bacteria"/>
</dbReference>
<dbReference type="PANTHER" id="PTHR30582">
    <property type="entry name" value="L,D-TRANSPEPTIDASE"/>
    <property type="match status" value="1"/>
</dbReference>
<dbReference type="InterPro" id="IPR038063">
    <property type="entry name" value="Transpep_catalytic_dom"/>
</dbReference>
<keyword evidence="4 7" id="KW-0133">Cell shape</keyword>
<dbReference type="EMBL" id="CP001275">
    <property type="protein sequence ID" value="ACM05813.1"/>
    <property type="molecule type" value="Genomic_DNA"/>
</dbReference>
<evidence type="ECO:0000259" key="8">
    <source>
        <dbReference type="PROSITE" id="PS52029"/>
    </source>
</evidence>
<dbReference type="UniPathway" id="UPA00219"/>
<dbReference type="Proteomes" id="UP000000447">
    <property type="component" value="Chromosome"/>
</dbReference>
<dbReference type="GO" id="GO:0018104">
    <property type="term" value="P:peptidoglycan-protein cross-linking"/>
    <property type="evidence" value="ECO:0007669"/>
    <property type="project" value="TreeGrafter"/>
</dbReference>
<evidence type="ECO:0000313" key="10">
    <source>
        <dbReference type="Proteomes" id="UP000000447"/>
    </source>
</evidence>
<dbReference type="Gene3D" id="2.40.440.10">
    <property type="entry name" value="L,D-transpeptidase catalytic domain-like"/>
    <property type="match status" value="1"/>
</dbReference>
<keyword evidence="3" id="KW-0808">Transferase</keyword>
<sequence length="371" mass="42237">MQSSTSPLPTRLRTRFWQVSLVLAVLLLLGWPEPARAVRGGPDRIYFPQTGHSLAFGFLDFWLAHGDTLLFGYPLSEELDEGGLTVQYFERAVFEWHPEAPAEWRVQLRRLGAETTRGRSDRAFRPTPPIELTVCRYFPETQHNLCSGFRAFWERHGGLRIFGYPISEELSEDGLTVQYFERARLEWHPEARGTHDEIQVTPLGAWAADRIGTARDPLPQPPGVPVFDPERFPGAPALVRTPPAGAPVQETKWIEVDLGQQALRAWEGDRLVFSTLVSTGLPQYPTPVGTFRVYVKVRYEWMRGGTPGIDYYDLPNVPHTMYFYRGYALHGAYWHNNFGHPMSHGCVNLPLDAAAWLYDWTPLGTVVWIHP</sequence>
<dbReference type="AlphaFoldDB" id="B9L2R7"/>
<evidence type="ECO:0000256" key="5">
    <source>
        <dbReference type="ARBA" id="ARBA00022984"/>
    </source>
</evidence>
<dbReference type="eggNOG" id="COG1376">
    <property type="taxonomic scope" value="Bacteria"/>
</dbReference>
<feature type="domain" description="L,D-TPase catalytic" evidence="8">
    <location>
        <begin position="252"/>
        <end position="370"/>
    </location>
</feature>
<dbReference type="PROSITE" id="PS52029">
    <property type="entry name" value="LD_TPASE"/>
    <property type="match status" value="1"/>
</dbReference>
<gene>
    <name evidence="9" type="ordered locus">trd_1960</name>
</gene>
<dbReference type="RefSeq" id="WP_015922901.1">
    <property type="nucleotide sequence ID" value="NC_011959.1"/>
</dbReference>
<dbReference type="GO" id="GO:0071555">
    <property type="term" value="P:cell wall organization"/>
    <property type="evidence" value="ECO:0007669"/>
    <property type="project" value="UniProtKB-UniRule"/>
</dbReference>
<evidence type="ECO:0000256" key="7">
    <source>
        <dbReference type="PROSITE-ProRule" id="PRU01373"/>
    </source>
</evidence>
<dbReference type="Pfam" id="PF03734">
    <property type="entry name" value="YkuD"/>
    <property type="match status" value="1"/>
</dbReference>
<dbReference type="GO" id="GO:0008360">
    <property type="term" value="P:regulation of cell shape"/>
    <property type="evidence" value="ECO:0007669"/>
    <property type="project" value="UniProtKB-UniRule"/>
</dbReference>
<evidence type="ECO:0000313" key="9">
    <source>
        <dbReference type="EMBL" id="ACM05813.1"/>
    </source>
</evidence>
<proteinExistence type="inferred from homology"/>
<protein>
    <submittedName>
        <fullName evidence="9">ErfK/YbiS/YcfS/YnhG family protein</fullName>
    </submittedName>
</protein>
<feature type="active site" description="Proton donor/acceptor" evidence="7">
    <location>
        <position position="330"/>
    </location>
</feature>
<dbReference type="KEGG" id="tro:trd_1960"/>
<keyword evidence="10" id="KW-1185">Reference proteome</keyword>
<evidence type="ECO:0000256" key="3">
    <source>
        <dbReference type="ARBA" id="ARBA00022679"/>
    </source>
</evidence>